<dbReference type="InterPro" id="IPR050950">
    <property type="entry name" value="HTH-type_LysR_regulators"/>
</dbReference>
<proteinExistence type="inferred from homology"/>
<evidence type="ECO:0000256" key="2">
    <source>
        <dbReference type="ARBA" id="ARBA00023015"/>
    </source>
</evidence>
<dbReference type="PRINTS" id="PR00039">
    <property type="entry name" value="HTHLYSR"/>
</dbReference>
<dbReference type="Pfam" id="PF03466">
    <property type="entry name" value="LysR_substrate"/>
    <property type="match status" value="1"/>
</dbReference>
<dbReference type="PANTHER" id="PTHR30419:SF8">
    <property type="entry name" value="NITROGEN ASSIMILATION TRANSCRIPTIONAL ACTIVATOR-RELATED"/>
    <property type="match status" value="1"/>
</dbReference>
<dbReference type="Gene3D" id="3.40.190.290">
    <property type="match status" value="1"/>
</dbReference>
<keyword evidence="7" id="KW-1185">Reference proteome</keyword>
<dbReference type="PROSITE" id="PS50931">
    <property type="entry name" value="HTH_LYSR"/>
    <property type="match status" value="1"/>
</dbReference>
<dbReference type="SUPFAM" id="SSF46785">
    <property type="entry name" value="Winged helix' DNA-binding domain"/>
    <property type="match status" value="1"/>
</dbReference>
<feature type="domain" description="HTH lysR-type" evidence="5">
    <location>
        <begin position="1"/>
        <end position="58"/>
    </location>
</feature>
<reference evidence="6 7" key="1">
    <citation type="submission" date="2020-09" db="EMBL/GenBank/DDBJ databases">
        <title>Paenibacillus sp. CAU 1523 isolated from sand of Haeundae Beach.</title>
        <authorList>
            <person name="Kim W."/>
        </authorList>
    </citation>
    <scope>NUCLEOTIDE SEQUENCE [LARGE SCALE GENOMIC DNA]</scope>
    <source>
        <strain evidence="6 7">CAU 1523</strain>
    </source>
</reference>
<keyword evidence="4" id="KW-0804">Transcription</keyword>
<dbReference type="CDD" id="cd08438">
    <property type="entry name" value="PBP2_CidR"/>
    <property type="match status" value="1"/>
</dbReference>
<evidence type="ECO:0000259" key="5">
    <source>
        <dbReference type="PROSITE" id="PS50931"/>
    </source>
</evidence>
<evidence type="ECO:0000256" key="1">
    <source>
        <dbReference type="ARBA" id="ARBA00009437"/>
    </source>
</evidence>
<protein>
    <submittedName>
        <fullName evidence="6">LysR family transcriptional regulator</fullName>
    </submittedName>
</protein>
<dbReference type="InterPro" id="IPR036390">
    <property type="entry name" value="WH_DNA-bd_sf"/>
</dbReference>
<accession>A0ABR9AXX9</accession>
<dbReference type="Pfam" id="PF00126">
    <property type="entry name" value="HTH_1"/>
    <property type="match status" value="1"/>
</dbReference>
<dbReference type="EMBL" id="JACYTN010000002">
    <property type="protein sequence ID" value="MBD8497796.1"/>
    <property type="molecule type" value="Genomic_DNA"/>
</dbReference>
<dbReference type="InterPro" id="IPR036388">
    <property type="entry name" value="WH-like_DNA-bd_sf"/>
</dbReference>
<sequence>MDIRQLTYFVQVAKCLNMTQAAKKLHVSQPALSKVIKNLEMELDVTLIDRSSNPLTLTDAGAVLAAEAEQLIQSFEALTQSLYDTVRLNKGNIRIGIPPVIGTSFFPAIIASFREKYPGIQLTLIEEGAKTVERSLLDGTIELGIVILPVNEEKITAIPIIEETYMLVVPHSHPLTAYESVRVQDLKQESFVLLNHTFMLHDHILSVCNQAGFVPRVTFNSSQWDFLIELVGLQQGVTILPRPILTRVQSNLVKQIPIDHPTFRWRVAIVYKKQRYVSYSMKAFIEHTQEVMTRMFPSIPASHGN</sequence>
<comment type="similarity">
    <text evidence="1">Belongs to the LysR transcriptional regulatory family.</text>
</comment>
<keyword evidence="2" id="KW-0805">Transcription regulation</keyword>
<keyword evidence="3" id="KW-0238">DNA-binding</keyword>
<dbReference type="PANTHER" id="PTHR30419">
    <property type="entry name" value="HTH-TYPE TRANSCRIPTIONAL REGULATOR YBHD"/>
    <property type="match status" value="1"/>
</dbReference>
<evidence type="ECO:0000256" key="3">
    <source>
        <dbReference type="ARBA" id="ARBA00023125"/>
    </source>
</evidence>
<dbReference type="InterPro" id="IPR005119">
    <property type="entry name" value="LysR_subst-bd"/>
</dbReference>
<gene>
    <name evidence="6" type="ORF">IFO66_05685</name>
</gene>
<evidence type="ECO:0000313" key="6">
    <source>
        <dbReference type="EMBL" id="MBD8497796.1"/>
    </source>
</evidence>
<dbReference type="InterPro" id="IPR000847">
    <property type="entry name" value="LysR_HTH_N"/>
</dbReference>
<dbReference type="SUPFAM" id="SSF53850">
    <property type="entry name" value="Periplasmic binding protein-like II"/>
    <property type="match status" value="1"/>
</dbReference>
<comment type="caution">
    <text evidence="6">The sequence shown here is derived from an EMBL/GenBank/DDBJ whole genome shotgun (WGS) entry which is preliminary data.</text>
</comment>
<evidence type="ECO:0000313" key="7">
    <source>
        <dbReference type="Proteomes" id="UP000634529"/>
    </source>
</evidence>
<name>A0ABR9AXX9_9BACL</name>
<dbReference type="Gene3D" id="1.10.10.10">
    <property type="entry name" value="Winged helix-like DNA-binding domain superfamily/Winged helix DNA-binding domain"/>
    <property type="match status" value="1"/>
</dbReference>
<dbReference type="RefSeq" id="WP_192024173.1">
    <property type="nucleotide sequence ID" value="NZ_JACYTN010000002.1"/>
</dbReference>
<dbReference type="Proteomes" id="UP000634529">
    <property type="component" value="Unassembled WGS sequence"/>
</dbReference>
<organism evidence="6 7">
    <name type="scientific">Paenibacillus arenosi</name>
    <dbReference type="NCBI Taxonomy" id="2774142"/>
    <lineage>
        <taxon>Bacteria</taxon>
        <taxon>Bacillati</taxon>
        <taxon>Bacillota</taxon>
        <taxon>Bacilli</taxon>
        <taxon>Bacillales</taxon>
        <taxon>Paenibacillaceae</taxon>
        <taxon>Paenibacillus</taxon>
    </lineage>
</organism>
<evidence type="ECO:0000256" key="4">
    <source>
        <dbReference type="ARBA" id="ARBA00023163"/>
    </source>
</evidence>